<reference evidence="2" key="1">
    <citation type="journal article" date="2012" name="PLoS ONE">
        <title>Gene sets for utilization of primary and secondary nutrition supplies in the distal gut of endangered iberian lynx.</title>
        <authorList>
            <person name="Alcaide M."/>
            <person name="Messina E."/>
            <person name="Richter M."/>
            <person name="Bargiela R."/>
            <person name="Peplies J."/>
            <person name="Huws S.A."/>
            <person name="Newbold C.J."/>
            <person name="Golyshin P.N."/>
            <person name="Simon M.A."/>
            <person name="Lopez G."/>
            <person name="Yakimov M.M."/>
            <person name="Ferrer M."/>
        </authorList>
    </citation>
    <scope>NUCLEOTIDE SEQUENCE</scope>
</reference>
<dbReference type="InterPro" id="IPR003331">
    <property type="entry name" value="UDP_GlcNAc_Epimerase_2_dom"/>
</dbReference>
<organism evidence="2">
    <name type="scientific">gut metagenome</name>
    <dbReference type="NCBI Taxonomy" id="749906"/>
    <lineage>
        <taxon>unclassified sequences</taxon>
        <taxon>metagenomes</taxon>
        <taxon>organismal metagenomes</taxon>
    </lineage>
</organism>
<comment type="caution">
    <text evidence="2">The sequence shown here is derived from an EMBL/GenBank/DDBJ whole genome shotgun (WGS) entry which is preliminary data.</text>
</comment>
<dbReference type="EMBL" id="AMCI01000918">
    <property type="protein sequence ID" value="EJX07285.1"/>
    <property type="molecule type" value="Genomic_DNA"/>
</dbReference>
<dbReference type="EC" id="5.1.3.14" evidence="2"/>
<dbReference type="InterPro" id="IPR029767">
    <property type="entry name" value="WecB-like"/>
</dbReference>
<dbReference type="PANTHER" id="PTHR43174:SF1">
    <property type="entry name" value="UDP-N-ACETYLGLUCOSAMINE 2-EPIMERASE"/>
    <property type="match status" value="1"/>
</dbReference>
<dbReference type="PANTHER" id="PTHR43174">
    <property type="entry name" value="UDP-N-ACETYLGLUCOSAMINE 2-EPIMERASE"/>
    <property type="match status" value="1"/>
</dbReference>
<dbReference type="CDD" id="cd03786">
    <property type="entry name" value="GTB_UDP-GlcNAc_2-Epimerase"/>
    <property type="match status" value="1"/>
</dbReference>
<sequence>MKESIMKITIVAGARPNFMKIAPITRAIDHAQELGKDISYRLVYTGKKEDTSLDVSLFSDLDMKAPDRYLEVEGTNFTRLAAGIMVAFEEELTKHPANVVLVVDDLTATMSCAIVAKKQGAKVAHLVAGTRSFDMNMPKEVNRMITDGLSDYLFTAGMVANRNLNHTGTESKNVYYVGNILIDSIRYNRNRLLKPVWFSVLGLKENNYLLLTINRHALLENKENLRQLVQTAIDKANGLPIVAPLHTYVSDAIKTLGIKADNLHILPPQNYLFFGYLMGKAKGIITDSGNVAEEATFLGIPCITLNTYAEHPETWRMGTNELVGEDPVRLGEALEKMIKGEWKQGEVPERWDGRTAERIIQILTEKG</sequence>
<gene>
    <name evidence="2" type="ORF">EVA_04606</name>
</gene>
<dbReference type="Gene3D" id="3.40.50.2000">
    <property type="entry name" value="Glycogen Phosphorylase B"/>
    <property type="match status" value="2"/>
</dbReference>
<dbReference type="AlphaFoldDB" id="J9H1I5"/>
<keyword evidence="2" id="KW-0413">Isomerase</keyword>
<accession>J9H1I5</accession>
<feature type="domain" description="UDP-N-acetylglucosamine 2-epimerase" evidence="1">
    <location>
        <begin position="36"/>
        <end position="363"/>
    </location>
</feature>
<evidence type="ECO:0000259" key="1">
    <source>
        <dbReference type="Pfam" id="PF02350"/>
    </source>
</evidence>
<evidence type="ECO:0000313" key="2">
    <source>
        <dbReference type="EMBL" id="EJX07285.1"/>
    </source>
</evidence>
<dbReference type="GO" id="GO:0008761">
    <property type="term" value="F:UDP-N-acetylglucosamine 2-epimerase activity"/>
    <property type="evidence" value="ECO:0007669"/>
    <property type="project" value="UniProtKB-EC"/>
</dbReference>
<dbReference type="Pfam" id="PF02350">
    <property type="entry name" value="Epimerase_2"/>
    <property type="match status" value="1"/>
</dbReference>
<protein>
    <submittedName>
        <fullName evidence="2">UDP-N-acetylglucosamine 2-epimerase</fullName>
        <ecNumber evidence="2">5.1.3.14</ecNumber>
    </submittedName>
</protein>
<dbReference type="SUPFAM" id="SSF53756">
    <property type="entry name" value="UDP-Glycosyltransferase/glycogen phosphorylase"/>
    <property type="match status" value="1"/>
</dbReference>
<name>J9H1I5_9ZZZZ</name>
<proteinExistence type="predicted"/>